<comment type="caution">
    <text evidence="2">The sequence shown here is derived from an EMBL/GenBank/DDBJ whole genome shotgun (WGS) entry which is preliminary data.</text>
</comment>
<feature type="signal peptide" evidence="1">
    <location>
        <begin position="1"/>
        <end position="21"/>
    </location>
</feature>
<keyword evidence="1" id="KW-0732">Signal</keyword>
<dbReference type="RefSeq" id="WP_052485342.1">
    <property type="nucleotide sequence ID" value="NZ_CAJFAE010000003.1"/>
</dbReference>
<sequence>MKMKRKIITGLTLLLSACSIAQPDIVATSGGAGTMSGPHWISKMLISDVRGNGSSIIAGAVQGCCARSRINLSVPNGIEGEWERGYYTEQQRQDLSLPDNFWKGHLKTKERWRSKWQAEWGDFYETKTYYHIKDTIDSDLAAKKIEIMDNYFNEDELGRGAMEVYVDGKRVVLAYVKLCNPKRGYDCSIKENADPHGWVVPPPWSKTGKGTAVILYDGYGEESDKPFSESY</sequence>
<protein>
    <recommendedName>
        <fullName evidence="4">Lipoprotein</fullName>
    </recommendedName>
</protein>
<dbReference type="PROSITE" id="PS51257">
    <property type="entry name" value="PROKAR_LIPOPROTEIN"/>
    <property type="match status" value="1"/>
</dbReference>
<name>A0AAU9QIH7_9VIBR</name>
<evidence type="ECO:0000256" key="1">
    <source>
        <dbReference type="SAM" id="SignalP"/>
    </source>
</evidence>
<dbReference type="EMBL" id="CAKMUD010000035">
    <property type="protein sequence ID" value="CAH1575152.1"/>
    <property type="molecule type" value="Genomic_DNA"/>
</dbReference>
<gene>
    <name evidence="2" type="ORF">THF1A12_130068</name>
</gene>
<reference evidence="2" key="1">
    <citation type="submission" date="2022-01" db="EMBL/GenBank/DDBJ databases">
        <authorList>
            <person name="Lagorce A."/>
        </authorList>
    </citation>
    <scope>NUCLEOTIDE SEQUENCE</scope>
    <source>
        <strain evidence="2">Th15_F1_A12</strain>
    </source>
</reference>
<evidence type="ECO:0000313" key="2">
    <source>
        <dbReference type="EMBL" id="CAH1575152.1"/>
    </source>
</evidence>
<proteinExistence type="predicted"/>
<dbReference type="Proteomes" id="UP001295462">
    <property type="component" value="Unassembled WGS sequence"/>
</dbReference>
<accession>A0AAU9QIH7</accession>
<evidence type="ECO:0008006" key="4">
    <source>
        <dbReference type="Google" id="ProtNLM"/>
    </source>
</evidence>
<evidence type="ECO:0000313" key="3">
    <source>
        <dbReference type="Proteomes" id="UP001295462"/>
    </source>
</evidence>
<dbReference type="AlphaFoldDB" id="A0AAU9QIH7"/>
<feature type="chain" id="PRO_5043863337" description="Lipoprotein" evidence="1">
    <location>
        <begin position="22"/>
        <end position="231"/>
    </location>
</feature>
<organism evidence="2 3">
    <name type="scientific">Vibrio jasicida</name>
    <dbReference type="NCBI Taxonomy" id="766224"/>
    <lineage>
        <taxon>Bacteria</taxon>
        <taxon>Pseudomonadati</taxon>
        <taxon>Pseudomonadota</taxon>
        <taxon>Gammaproteobacteria</taxon>
        <taxon>Vibrionales</taxon>
        <taxon>Vibrionaceae</taxon>
        <taxon>Vibrio</taxon>
    </lineage>
</organism>